<evidence type="ECO:0000313" key="2">
    <source>
        <dbReference type="Proteomes" id="UP000006383"/>
    </source>
</evidence>
<sequence length="58" mass="6217">MITRCYHKFLIAAHLVSEAGGAGLERVEDVMLLSVTACTAYAGSSAYAITGHIGRYRN</sequence>
<dbReference type="KEGG" id="bov:BOV_A0809"/>
<gene>
    <name evidence="1" type="ordered locus">BOV_A0809</name>
</gene>
<dbReference type="EMBL" id="CP000709">
    <property type="protein sequence ID" value="ABQ62885.1"/>
    <property type="molecule type" value="Genomic_DNA"/>
</dbReference>
<evidence type="ECO:0000313" key="1">
    <source>
        <dbReference type="EMBL" id="ABQ62885.1"/>
    </source>
</evidence>
<proteinExistence type="predicted"/>
<name>A0A0H3AT05_BRUO2</name>
<dbReference type="HOGENOM" id="CLU_2970402_0_0_5"/>
<protein>
    <submittedName>
        <fullName evidence="1">Uncharacterized protein</fullName>
    </submittedName>
</protein>
<organism evidence="1 2">
    <name type="scientific">Brucella ovis (strain ATCC 25840 / 63/290 / NCTC 10512)</name>
    <dbReference type="NCBI Taxonomy" id="444178"/>
    <lineage>
        <taxon>Bacteria</taxon>
        <taxon>Pseudomonadati</taxon>
        <taxon>Pseudomonadota</taxon>
        <taxon>Alphaproteobacteria</taxon>
        <taxon>Hyphomicrobiales</taxon>
        <taxon>Brucellaceae</taxon>
        <taxon>Brucella/Ochrobactrum group</taxon>
        <taxon>Brucella</taxon>
    </lineage>
</organism>
<dbReference type="AlphaFoldDB" id="A0A0H3AT05"/>
<keyword evidence="2" id="KW-1185">Reference proteome</keyword>
<accession>A0A0H3AT05</accession>
<reference evidence="2" key="1">
    <citation type="journal article" date="2009" name="PLoS ONE">
        <title>Genome degradation in Brucella ovis corresponds with narrowing of its host range and tissue tropism.</title>
        <authorList>
            <person name="Tsolis R.M."/>
            <person name="Seshadri R."/>
            <person name="Santos R.L."/>
            <person name="Sangari F.J."/>
            <person name="Lobo J.M."/>
            <person name="de Jong M.F."/>
            <person name="Ren Q."/>
            <person name="Myers G."/>
            <person name="Brinkac L.M."/>
            <person name="Nelson W.C."/>
            <person name="Deboy R.T."/>
            <person name="Angiuoli S."/>
            <person name="Khouri H."/>
            <person name="Dimitrov G."/>
            <person name="Robinson J.R."/>
            <person name="Mulligan S."/>
            <person name="Walker R.L."/>
            <person name="Elzer P.E."/>
            <person name="Hassan K.A."/>
            <person name="Paulsen I.T."/>
        </authorList>
    </citation>
    <scope>NUCLEOTIDE SEQUENCE [LARGE SCALE GENOMIC DNA]</scope>
    <source>
        <strain evidence="2">ATCC 25840 / 63/290 / NCTC 10512</strain>
    </source>
</reference>
<dbReference type="Proteomes" id="UP000006383">
    <property type="component" value="Chromosome II"/>
</dbReference>